<feature type="chain" id="PRO_5023085589" evidence="1">
    <location>
        <begin position="25"/>
        <end position="92"/>
    </location>
</feature>
<evidence type="ECO:0000256" key="1">
    <source>
        <dbReference type="SAM" id="SignalP"/>
    </source>
</evidence>
<dbReference type="Proteomes" id="UP000322530">
    <property type="component" value="Unassembled WGS sequence"/>
</dbReference>
<protein>
    <submittedName>
        <fullName evidence="2">Uncharacterized protein</fullName>
    </submittedName>
</protein>
<organism evidence="2 3">
    <name type="scientific">Dictyobacter arantiisoli</name>
    <dbReference type="NCBI Taxonomy" id="2014874"/>
    <lineage>
        <taxon>Bacteria</taxon>
        <taxon>Bacillati</taxon>
        <taxon>Chloroflexota</taxon>
        <taxon>Ktedonobacteria</taxon>
        <taxon>Ktedonobacterales</taxon>
        <taxon>Dictyobacteraceae</taxon>
        <taxon>Dictyobacter</taxon>
    </lineage>
</organism>
<sequence length="92" mass="10008">MRRTLFCLLFGALLIGGLTFSSFAAPRVFAASHVHASIPGCADWDYSCGYLHGFADGRSAANNGLCHTLFFAYASTTPSQQGYRDAFRDYCP</sequence>
<dbReference type="RefSeq" id="WP_149401615.1">
    <property type="nucleotide sequence ID" value="NZ_BIXY01000028.1"/>
</dbReference>
<proteinExistence type="predicted"/>
<reference evidence="2 3" key="1">
    <citation type="submission" date="2019-01" db="EMBL/GenBank/DDBJ databases">
        <title>Draft genome sequence of Dictyobacter sp. Uno17.</title>
        <authorList>
            <person name="Wang C.M."/>
            <person name="Zheng Y."/>
            <person name="Sakai Y."/>
            <person name="Abe K."/>
            <person name="Yokota A."/>
            <person name="Yabe S."/>
        </authorList>
    </citation>
    <scope>NUCLEOTIDE SEQUENCE [LARGE SCALE GENOMIC DNA]</scope>
    <source>
        <strain evidence="2 3">Uno17</strain>
    </source>
</reference>
<keyword evidence="3" id="KW-1185">Reference proteome</keyword>
<feature type="signal peptide" evidence="1">
    <location>
        <begin position="1"/>
        <end position="24"/>
    </location>
</feature>
<comment type="caution">
    <text evidence="2">The sequence shown here is derived from an EMBL/GenBank/DDBJ whole genome shotgun (WGS) entry which is preliminary data.</text>
</comment>
<evidence type="ECO:0000313" key="2">
    <source>
        <dbReference type="EMBL" id="GCF08631.1"/>
    </source>
</evidence>
<keyword evidence="1" id="KW-0732">Signal</keyword>
<dbReference type="AlphaFoldDB" id="A0A5A5TAX1"/>
<dbReference type="EMBL" id="BIXY01000028">
    <property type="protein sequence ID" value="GCF08631.1"/>
    <property type="molecule type" value="Genomic_DNA"/>
</dbReference>
<dbReference type="OrthoDB" id="9980356at2"/>
<name>A0A5A5TAX1_9CHLR</name>
<evidence type="ECO:0000313" key="3">
    <source>
        <dbReference type="Proteomes" id="UP000322530"/>
    </source>
</evidence>
<gene>
    <name evidence="2" type="ORF">KDI_21950</name>
</gene>
<accession>A0A5A5TAX1</accession>